<keyword evidence="1" id="KW-0175">Coiled coil</keyword>
<proteinExistence type="predicted"/>
<keyword evidence="2" id="KW-1133">Transmembrane helix</keyword>
<evidence type="ECO:0000256" key="2">
    <source>
        <dbReference type="SAM" id="Phobius"/>
    </source>
</evidence>
<feature type="transmembrane region" description="Helical" evidence="2">
    <location>
        <begin position="6"/>
        <end position="25"/>
    </location>
</feature>
<organism evidence="3 4">
    <name type="scientific">Schwartzia succinivorans DSM 10502</name>
    <dbReference type="NCBI Taxonomy" id="1123243"/>
    <lineage>
        <taxon>Bacteria</taxon>
        <taxon>Bacillati</taxon>
        <taxon>Bacillota</taxon>
        <taxon>Negativicutes</taxon>
        <taxon>Selenomonadales</taxon>
        <taxon>Selenomonadaceae</taxon>
        <taxon>Schwartzia</taxon>
    </lineage>
</organism>
<evidence type="ECO:0000313" key="3">
    <source>
        <dbReference type="EMBL" id="SHF10164.1"/>
    </source>
</evidence>
<feature type="transmembrane region" description="Helical" evidence="2">
    <location>
        <begin position="76"/>
        <end position="97"/>
    </location>
</feature>
<evidence type="ECO:0000256" key="1">
    <source>
        <dbReference type="SAM" id="Coils"/>
    </source>
</evidence>
<dbReference type="AlphaFoldDB" id="A0A1M4YWG5"/>
<gene>
    <name evidence="3" type="ORF">SAMN02745190_01835</name>
</gene>
<reference evidence="3 4" key="1">
    <citation type="submission" date="2016-11" db="EMBL/GenBank/DDBJ databases">
        <authorList>
            <person name="Jaros S."/>
            <person name="Januszkiewicz K."/>
            <person name="Wedrychowicz H."/>
        </authorList>
    </citation>
    <scope>NUCLEOTIDE SEQUENCE [LARGE SCALE GENOMIC DNA]</scope>
    <source>
        <strain evidence="3 4">DSM 10502</strain>
    </source>
</reference>
<feature type="transmembrane region" description="Helical" evidence="2">
    <location>
        <begin position="45"/>
        <end position="64"/>
    </location>
</feature>
<dbReference type="STRING" id="1123243.SAMN02745190_01835"/>
<evidence type="ECO:0000313" key="4">
    <source>
        <dbReference type="Proteomes" id="UP000184404"/>
    </source>
</evidence>
<feature type="coiled-coil region" evidence="1">
    <location>
        <begin position="404"/>
        <end position="474"/>
    </location>
</feature>
<dbReference type="RefSeq" id="WP_072935926.1">
    <property type="nucleotide sequence ID" value="NZ_FQUG01000007.1"/>
</dbReference>
<keyword evidence="2" id="KW-0472">Membrane</keyword>
<dbReference type="EMBL" id="FQUG01000007">
    <property type="protein sequence ID" value="SHF10164.1"/>
    <property type="molecule type" value="Genomic_DNA"/>
</dbReference>
<feature type="coiled-coil region" evidence="1">
    <location>
        <begin position="264"/>
        <end position="331"/>
    </location>
</feature>
<protein>
    <recommendedName>
        <fullName evidence="5">MotA/TolQ/ExbB proton channel family protein</fullName>
    </recommendedName>
</protein>
<dbReference type="Gene3D" id="1.20.5.1230">
    <property type="entry name" value="Apolipoprotein A-I"/>
    <property type="match status" value="1"/>
</dbReference>
<keyword evidence="4" id="KW-1185">Reference proteome</keyword>
<evidence type="ECO:0008006" key="5">
    <source>
        <dbReference type="Google" id="ProtNLM"/>
    </source>
</evidence>
<dbReference type="SUPFAM" id="SSF58113">
    <property type="entry name" value="Apolipoprotein A-I"/>
    <property type="match status" value="1"/>
</dbReference>
<dbReference type="Proteomes" id="UP000184404">
    <property type="component" value="Unassembled WGS sequence"/>
</dbReference>
<dbReference type="OrthoDB" id="9782541at2"/>
<accession>A0A1M4YWG5</accession>
<keyword evidence="2" id="KW-0812">Transmembrane</keyword>
<sequence>MENIFNWDSTTVVCCILCVFGLLFIRKRSLNAVKEGRVDNGAQNALTVGVFFTFIGITIALFNFNSTNIAESIGAFLSGMKTAFVTSLLGMGFGIYIKSKQSDVIEGKEQITQKNNDVLNRLYDCLTQVKEGIDSGDRSVGQRNNDVLNQVYYCLTQGLTQIKEGIDNVNISIGRTNSAELGSQLSELGQALRAFTQGTAAAQQNMNNLADVMRTQISGLSMQLNESNAKQAALLESMGSNISSMAETTKESYENSLSLINITNAFHEKSIASQQASLEQLEGNTAQIAGMKESFDKFLDDMAKRNNEAFIEALNKSIQELNQQLTEQLGDNFRHLDESVKELNEWQKDYKQTIVDATEEMKAANSMFFEFSQKVVPETKDSLENINKCLTGYKDYASLNERFAQELLQTREEIIKNSENMKNAVTEFSRQSDAYIRQNKDNMDEFARQASSAMESIAAEAKEMNERMMNSSEKMIEKYSRTINEKIDDLGTAQEIRWSKEQKALEESLGMVNKVSEDFYLSISDKLDKYDTMMEKSLQRISSTLEGFDVDFNKAITEAIAELNAQFATITENTGKQGEQAVETLAGTLAKISEQMVENYETLTEKIAEVDRLLVSRGEK</sequence>
<name>A0A1M4YWG5_9FIRM</name>